<dbReference type="Proteomes" id="UP000677082">
    <property type="component" value="Unassembled WGS sequence"/>
</dbReference>
<keyword evidence="5" id="KW-1185">Reference proteome</keyword>
<name>A0A919TEM7_9ACTN</name>
<dbReference type="SUPFAM" id="SSF55729">
    <property type="entry name" value="Acyl-CoA N-acyltransferases (Nat)"/>
    <property type="match status" value="1"/>
</dbReference>
<dbReference type="AlphaFoldDB" id="A0A919TEM7"/>
<keyword evidence="2" id="KW-0012">Acyltransferase</keyword>
<accession>A0A919TEM7</accession>
<sequence length="175" mass="19926">MANVRIETAVTEDAIGGIPAPEDQRFFLDRLQRGREYGRAYLALLGSDLVGCVYLQLDEAEEPELRALLPDTPLIQRLRVFGPHQRQGIGPMLVAAAEHGARAEDFGRIALGVDVDPRRRPGEQQIDLVRFYQNLGYREWPHGLVKTFDDDEQKDGSWVRRPGLCRIFTKHFRTT</sequence>
<organism evidence="4 5">
    <name type="scientific">Paractinoplanes toevensis</name>
    <dbReference type="NCBI Taxonomy" id="571911"/>
    <lineage>
        <taxon>Bacteria</taxon>
        <taxon>Bacillati</taxon>
        <taxon>Actinomycetota</taxon>
        <taxon>Actinomycetes</taxon>
        <taxon>Micromonosporales</taxon>
        <taxon>Micromonosporaceae</taxon>
        <taxon>Paractinoplanes</taxon>
    </lineage>
</organism>
<dbReference type="InterPro" id="IPR050680">
    <property type="entry name" value="YpeA/RimI_acetyltransf"/>
</dbReference>
<protein>
    <recommendedName>
        <fullName evidence="3">N-acetyltransferase domain-containing protein</fullName>
    </recommendedName>
</protein>
<keyword evidence="1" id="KW-0808">Transferase</keyword>
<dbReference type="PROSITE" id="PS51186">
    <property type="entry name" value="GNAT"/>
    <property type="match status" value="1"/>
</dbReference>
<comment type="caution">
    <text evidence="4">The sequence shown here is derived from an EMBL/GenBank/DDBJ whole genome shotgun (WGS) entry which is preliminary data.</text>
</comment>
<dbReference type="Pfam" id="PF00583">
    <property type="entry name" value="Acetyltransf_1"/>
    <property type="match status" value="1"/>
</dbReference>
<evidence type="ECO:0000313" key="4">
    <source>
        <dbReference type="EMBL" id="GIM94140.1"/>
    </source>
</evidence>
<dbReference type="InterPro" id="IPR000182">
    <property type="entry name" value="GNAT_dom"/>
</dbReference>
<dbReference type="GO" id="GO:0016747">
    <property type="term" value="F:acyltransferase activity, transferring groups other than amino-acyl groups"/>
    <property type="evidence" value="ECO:0007669"/>
    <property type="project" value="InterPro"/>
</dbReference>
<dbReference type="CDD" id="cd04301">
    <property type="entry name" value="NAT_SF"/>
    <property type="match status" value="1"/>
</dbReference>
<evidence type="ECO:0000259" key="3">
    <source>
        <dbReference type="PROSITE" id="PS51186"/>
    </source>
</evidence>
<evidence type="ECO:0000256" key="2">
    <source>
        <dbReference type="ARBA" id="ARBA00023315"/>
    </source>
</evidence>
<evidence type="ECO:0000256" key="1">
    <source>
        <dbReference type="ARBA" id="ARBA00022679"/>
    </source>
</evidence>
<reference evidence="4 5" key="1">
    <citation type="submission" date="2021-03" db="EMBL/GenBank/DDBJ databases">
        <title>Whole genome shotgun sequence of Actinoplanes toevensis NBRC 105298.</title>
        <authorList>
            <person name="Komaki H."/>
            <person name="Tamura T."/>
        </authorList>
    </citation>
    <scope>NUCLEOTIDE SEQUENCE [LARGE SCALE GENOMIC DNA]</scope>
    <source>
        <strain evidence="4 5">NBRC 105298</strain>
    </source>
</reference>
<proteinExistence type="predicted"/>
<dbReference type="Gene3D" id="3.40.630.30">
    <property type="match status" value="1"/>
</dbReference>
<feature type="domain" description="N-acetyltransferase" evidence="3">
    <location>
        <begin position="1"/>
        <end position="151"/>
    </location>
</feature>
<dbReference type="PANTHER" id="PTHR43420">
    <property type="entry name" value="ACETYLTRANSFERASE"/>
    <property type="match status" value="1"/>
</dbReference>
<dbReference type="InterPro" id="IPR016181">
    <property type="entry name" value="Acyl_CoA_acyltransferase"/>
</dbReference>
<gene>
    <name evidence="4" type="ORF">Ato02nite_059330</name>
</gene>
<dbReference type="EMBL" id="BOQN01000076">
    <property type="protein sequence ID" value="GIM94140.1"/>
    <property type="molecule type" value="Genomic_DNA"/>
</dbReference>
<evidence type="ECO:0000313" key="5">
    <source>
        <dbReference type="Proteomes" id="UP000677082"/>
    </source>
</evidence>